<evidence type="ECO:0000313" key="2">
    <source>
        <dbReference type="Proteomes" id="UP000887577"/>
    </source>
</evidence>
<dbReference type="WBParaSite" id="PSU_v2.g15911.t1">
    <property type="protein sequence ID" value="PSU_v2.g15911.t1"/>
    <property type="gene ID" value="PSU_v2.g15911"/>
</dbReference>
<keyword evidence="2" id="KW-1185">Reference proteome</keyword>
<organism evidence="2 3">
    <name type="scientific">Panagrolaimus superbus</name>
    <dbReference type="NCBI Taxonomy" id="310955"/>
    <lineage>
        <taxon>Eukaryota</taxon>
        <taxon>Metazoa</taxon>
        <taxon>Ecdysozoa</taxon>
        <taxon>Nematoda</taxon>
        <taxon>Chromadorea</taxon>
        <taxon>Rhabditida</taxon>
        <taxon>Tylenchina</taxon>
        <taxon>Panagrolaimomorpha</taxon>
        <taxon>Panagrolaimoidea</taxon>
        <taxon>Panagrolaimidae</taxon>
        <taxon>Panagrolaimus</taxon>
    </lineage>
</organism>
<protein>
    <submittedName>
        <fullName evidence="3">Uncharacterized protein</fullName>
    </submittedName>
</protein>
<feature type="region of interest" description="Disordered" evidence="1">
    <location>
        <begin position="47"/>
        <end position="155"/>
    </location>
</feature>
<evidence type="ECO:0000313" key="3">
    <source>
        <dbReference type="WBParaSite" id="PSU_v2.g15911.t1"/>
    </source>
</evidence>
<proteinExistence type="predicted"/>
<feature type="compositionally biased region" description="Polar residues" evidence="1">
    <location>
        <begin position="142"/>
        <end position="155"/>
    </location>
</feature>
<dbReference type="AlphaFoldDB" id="A0A914Y6S5"/>
<sequence length="249" mass="26872">MKKWGYNQEKKLFRDILSKLETLLASSDPSGAASALVSASASAPSSIISIPSLPKQPPPSGAGSLSSSSSAYNSQQQHQINSNINSNSNNNNNINAYPPIRFDPHPKTSVLDTRRFGGFGSQKLRSRVRVTGRPSSRKWRPSLSNNPSHRTTPLPQSEAEIAVQFRQSDASKTTVSPALVPAAEIESVSSKSTEMPTKMAHPILHKRVSTKGTLISTRSAAVVTVPSSPTQAKDALEADETYFTYDERP</sequence>
<feature type="compositionally biased region" description="Low complexity" evidence="1">
    <location>
        <begin position="61"/>
        <end position="95"/>
    </location>
</feature>
<name>A0A914Y6S5_9BILA</name>
<evidence type="ECO:0000256" key="1">
    <source>
        <dbReference type="SAM" id="MobiDB-lite"/>
    </source>
</evidence>
<reference evidence="3" key="1">
    <citation type="submission" date="2022-11" db="UniProtKB">
        <authorList>
            <consortium name="WormBaseParasite"/>
        </authorList>
    </citation>
    <scope>IDENTIFICATION</scope>
</reference>
<feature type="compositionally biased region" description="Basic residues" evidence="1">
    <location>
        <begin position="124"/>
        <end position="140"/>
    </location>
</feature>
<dbReference type="Proteomes" id="UP000887577">
    <property type="component" value="Unplaced"/>
</dbReference>
<accession>A0A914Y6S5</accession>
<feature type="region of interest" description="Disordered" evidence="1">
    <location>
        <begin position="226"/>
        <end position="249"/>
    </location>
</feature>